<accession>A0A3M0C3F6</accession>
<organism evidence="1 2">
    <name type="scientific">Eilatimonas milleporae</name>
    <dbReference type="NCBI Taxonomy" id="911205"/>
    <lineage>
        <taxon>Bacteria</taxon>
        <taxon>Pseudomonadati</taxon>
        <taxon>Pseudomonadota</taxon>
        <taxon>Alphaproteobacteria</taxon>
        <taxon>Kordiimonadales</taxon>
        <taxon>Kordiimonadaceae</taxon>
        <taxon>Eilatimonas</taxon>
    </lineage>
</organism>
<keyword evidence="2" id="KW-1185">Reference proteome</keyword>
<reference evidence="1 2" key="1">
    <citation type="submission" date="2018-10" db="EMBL/GenBank/DDBJ databases">
        <title>Genomic Encyclopedia of Archaeal and Bacterial Type Strains, Phase II (KMG-II): from individual species to whole genera.</title>
        <authorList>
            <person name="Goeker M."/>
        </authorList>
    </citation>
    <scope>NUCLEOTIDE SEQUENCE [LARGE SCALE GENOMIC DNA]</scope>
    <source>
        <strain evidence="1 2">DSM 25217</strain>
    </source>
</reference>
<comment type="caution">
    <text evidence="1">The sequence shown here is derived from an EMBL/GenBank/DDBJ whole genome shotgun (WGS) entry which is preliminary data.</text>
</comment>
<evidence type="ECO:0000313" key="1">
    <source>
        <dbReference type="EMBL" id="RMB02930.1"/>
    </source>
</evidence>
<protein>
    <submittedName>
        <fullName evidence="1">Uncharacterized protein</fullName>
    </submittedName>
</protein>
<gene>
    <name evidence="1" type="ORF">BXY39_3286</name>
</gene>
<name>A0A3M0C3F6_9PROT</name>
<proteinExistence type="predicted"/>
<dbReference type="Proteomes" id="UP000271227">
    <property type="component" value="Unassembled WGS sequence"/>
</dbReference>
<sequence length="53" mass="5564">MAICRERKPNPGQAALAEAIARQSVVSVKIGHRKDLSNPASQAALLHAGSVML</sequence>
<dbReference type="AlphaFoldDB" id="A0A3M0C3F6"/>
<evidence type="ECO:0000313" key="2">
    <source>
        <dbReference type="Proteomes" id="UP000271227"/>
    </source>
</evidence>
<dbReference type="EMBL" id="REFR01000014">
    <property type="protein sequence ID" value="RMB02930.1"/>
    <property type="molecule type" value="Genomic_DNA"/>
</dbReference>
<dbReference type="InParanoid" id="A0A3M0C3F6"/>